<dbReference type="EMBL" id="CAXITT010000207">
    <property type="protein sequence ID" value="CAL1535601.1"/>
    <property type="molecule type" value="Genomic_DNA"/>
</dbReference>
<evidence type="ECO:0000259" key="4">
    <source>
        <dbReference type="PROSITE" id="PS50097"/>
    </source>
</evidence>
<keyword evidence="6" id="KW-1185">Reference proteome</keyword>
<dbReference type="Gene3D" id="1.25.40.420">
    <property type="match status" value="1"/>
</dbReference>
<dbReference type="CDD" id="cd18186">
    <property type="entry name" value="BTB_POZ_ZBTB_KLHL-like"/>
    <property type="match status" value="1"/>
</dbReference>
<proteinExistence type="predicted"/>
<dbReference type="Proteomes" id="UP001497497">
    <property type="component" value="Unassembled WGS sequence"/>
</dbReference>
<comment type="caution">
    <text evidence="5">The sequence shown here is derived from an EMBL/GenBank/DDBJ whole genome shotgun (WGS) entry which is preliminary data.</text>
</comment>
<evidence type="ECO:0000313" key="5">
    <source>
        <dbReference type="EMBL" id="CAL1535601.1"/>
    </source>
</evidence>
<dbReference type="PANTHER" id="PTHR24412">
    <property type="entry name" value="KELCH PROTEIN"/>
    <property type="match status" value="1"/>
</dbReference>
<gene>
    <name evidence="5" type="ORF">GSLYS_00009561001</name>
</gene>
<feature type="domain" description="BTB" evidence="4">
    <location>
        <begin position="25"/>
        <end position="94"/>
    </location>
</feature>
<dbReference type="InterPro" id="IPR011705">
    <property type="entry name" value="BACK"/>
</dbReference>
<reference evidence="5 6" key="1">
    <citation type="submission" date="2024-04" db="EMBL/GenBank/DDBJ databases">
        <authorList>
            <consortium name="Genoscope - CEA"/>
            <person name="William W."/>
        </authorList>
    </citation>
    <scope>NUCLEOTIDE SEQUENCE [LARGE SCALE GENOMIC DNA]</scope>
</reference>
<dbReference type="PANTHER" id="PTHR24412:SF489">
    <property type="entry name" value="RING FINGER DOMAIN AND KELCH REPEAT-CONTAINING PROTEIN DDB_G0271372"/>
    <property type="match status" value="1"/>
</dbReference>
<dbReference type="SMART" id="SM00225">
    <property type="entry name" value="BTB"/>
    <property type="match status" value="1"/>
</dbReference>
<dbReference type="AlphaFoldDB" id="A0AAV2HTI0"/>
<dbReference type="CDD" id="cd14733">
    <property type="entry name" value="BACK"/>
    <property type="match status" value="1"/>
</dbReference>
<sequence length="676" mass="76543">MASGDNLASCIVRKLGQLWDDNELSDIKIIIDDFQFNCHRFHLSACSEFFRVLLKSQTMEPSNDVISVTIKGLTQETFDNILISVYKGELTVTTDNMLDLWHASHNLQIDFLVNKLEHFISRNITEDNFFIIYKIAVELTSDKIIKSIQSFVAKNFEKISKTEEFLNLSYYCLLSIIGHDDLVLKSRDDLVRSVLNWMYYKPRSMDSTGTFQEKTKTNQLNDTQRMLHATQGKLSTKSIDVIFKTVDEVTYKVESSSQRKDNLGAIMKLIKLDDVSQDCLLTLLNNDDIIECREARTIVRQAFAEREDKKHLDREITSSKSSSGSALYVPSDDQQSDSLQVVEDNVPVVVYLQSSLRAILAYILDTRKTYSLPRNGLPRDGSMKNVYSSKNQLYILIGQSVGGKDVGSIYEFHSTGQWECLIEVPDGSHSFMFTNNYIYCIAQFQICRLNLQYLDSLVWVCVFNAPSTAVSFAMFEDKLIISHTTETEIGQPVHLSDSRSGFGNTFTFNGVATTTIGFGATQRLKKTVFMSHITYLDTVTWESCDDKDWISNAKLNFSQIQPFDFPIMYNPNIMKDDTYLLAEEGLLLQVTSGSDNSLSVTKEENVFSSERKSQPIVGAVTHGKVLFLFVNQSPGISDPTPLKLTSFDKIKVVPLVRTDSNCVPIKVPKQLLKIEV</sequence>
<dbReference type="Pfam" id="PF07707">
    <property type="entry name" value="BACK"/>
    <property type="match status" value="1"/>
</dbReference>
<dbReference type="Gene3D" id="3.30.710.10">
    <property type="entry name" value="Potassium Channel Kv1.1, Chain A"/>
    <property type="match status" value="1"/>
</dbReference>
<dbReference type="InterPro" id="IPR011333">
    <property type="entry name" value="SKP1/BTB/POZ_sf"/>
</dbReference>
<evidence type="ECO:0000256" key="3">
    <source>
        <dbReference type="SAM" id="MobiDB-lite"/>
    </source>
</evidence>
<name>A0AAV2HTI0_LYMST</name>
<dbReference type="PROSITE" id="PS50097">
    <property type="entry name" value="BTB"/>
    <property type="match status" value="1"/>
</dbReference>
<accession>A0AAV2HTI0</accession>
<evidence type="ECO:0000313" key="6">
    <source>
        <dbReference type="Proteomes" id="UP001497497"/>
    </source>
</evidence>
<evidence type="ECO:0000256" key="1">
    <source>
        <dbReference type="ARBA" id="ARBA00022441"/>
    </source>
</evidence>
<dbReference type="InterPro" id="IPR000210">
    <property type="entry name" value="BTB/POZ_dom"/>
</dbReference>
<evidence type="ECO:0000256" key="2">
    <source>
        <dbReference type="ARBA" id="ARBA00022737"/>
    </source>
</evidence>
<protein>
    <recommendedName>
        <fullName evidence="4">BTB domain-containing protein</fullName>
    </recommendedName>
</protein>
<organism evidence="5 6">
    <name type="scientific">Lymnaea stagnalis</name>
    <name type="common">Great pond snail</name>
    <name type="synonym">Helix stagnalis</name>
    <dbReference type="NCBI Taxonomy" id="6523"/>
    <lineage>
        <taxon>Eukaryota</taxon>
        <taxon>Metazoa</taxon>
        <taxon>Spiralia</taxon>
        <taxon>Lophotrochozoa</taxon>
        <taxon>Mollusca</taxon>
        <taxon>Gastropoda</taxon>
        <taxon>Heterobranchia</taxon>
        <taxon>Euthyneura</taxon>
        <taxon>Panpulmonata</taxon>
        <taxon>Hygrophila</taxon>
        <taxon>Lymnaeoidea</taxon>
        <taxon>Lymnaeidae</taxon>
        <taxon>Lymnaea</taxon>
    </lineage>
</organism>
<keyword evidence="2" id="KW-0677">Repeat</keyword>
<dbReference type="Pfam" id="PF00651">
    <property type="entry name" value="BTB"/>
    <property type="match status" value="1"/>
</dbReference>
<dbReference type="SUPFAM" id="SSF54695">
    <property type="entry name" value="POZ domain"/>
    <property type="match status" value="1"/>
</dbReference>
<keyword evidence="1" id="KW-0880">Kelch repeat</keyword>
<feature type="region of interest" description="Disordered" evidence="3">
    <location>
        <begin position="310"/>
        <end position="332"/>
    </location>
</feature>
<dbReference type="SMART" id="SM00875">
    <property type="entry name" value="BACK"/>
    <property type="match status" value="1"/>
</dbReference>